<accession>A0A6G6GLG1</accession>
<organism evidence="3 4">
    <name type="scientific">Rasiella rasia</name>
    <dbReference type="NCBI Taxonomy" id="2744027"/>
    <lineage>
        <taxon>Bacteria</taxon>
        <taxon>Pseudomonadati</taxon>
        <taxon>Bacteroidota</taxon>
        <taxon>Flavobacteriia</taxon>
        <taxon>Flavobacteriales</taxon>
        <taxon>Flavobacteriaceae</taxon>
        <taxon>Rasiella</taxon>
    </lineage>
</organism>
<name>A0A6G6GLG1_9FLAO</name>
<evidence type="ECO:0000313" key="3">
    <source>
        <dbReference type="EMBL" id="QIE58531.1"/>
    </source>
</evidence>
<reference evidence="3 4" key="1">
    <citation type="submission" date="2020-02" db="EMBL/GenBank/DDBJ databases">
        <title>Complete genome sequence of Flavobacteriaceae bacterium.</title>
        <authorList>
            <person name="Kim S.-J."/>
            <person name="Kim Y.-S."/>
            <person name="Kim K.-H."/>
        </authorList>
    </citation>
    <scope>NUCLEOTIDE SEQUENCE [LARGE SCALE GENOMIC DNA]</scope>
    <source>
        <strain evidence="3 4">RR4-40</strain>
    </source>
</reference>
<protein>
    <submittedName>
        <fullName evidence="3">Uncharacterized protein</fullName>
    </submittedName>
</protein>
<evidence type="ECO:0000256" key="2">
    <source>
        <dbReference type="SAM" id="Phobius"/>
    </source>
</evidence>
<dbReference type="Proteomes" id="UP000505306">
    <property type="component" value="Chromosome"/>
</dbReference>
<keyword evidence="2" id="KW-1133">Transmembrane helix</keyword>
<dbReference type="AlphaFoldDB" id="A0A6G6GLG1"/>
<keyword evidence="1" id="KW-0175">Coiled coil</keyword>
<dbReference type="EMBL" id="CP049057">
    <property type="protein sequence ID" value="QIE58531.1"/>
    <property type="molecule type" value="Genomic_DNA"/>
</dbReference>
<dbReference type="RefSeq" id="WP_164678538.1">
    <property type="nucleotide sequence ID" value="NZ_CP049057.1"/>
</dbReference>
<sequence>MKKKEPIQDLFERLEGSFDTQEVPVGHQKRFLEKLNKTEQQKSPRHMVWKVVSVAAAITLILFLGSTFWTQEAPLEAELASVSPEMEETQSLFTTTINEEIQNLQQYESPETKELIDNVLAEVTHLENEYQQLKKDLVSSGNNKRVIRAMINNFQNRIVLLEQVAGTVEEIKTLKNEIDETTI</sequence>
<evidence type="ECO:0000313" key="4">
    <source>
        <dbReference type="Proteomes" id="UP000505306"/>
    </source>
</evidence>
<gene>
    <name evidence="3" type="ORF">G5B37_02845</name>
</gene>
<keyword evidence="4" id="KW-1185">Reference proteome</keyword>
<feature type="coiled-coil region" evidence="1">
    <location>
        <begin position="116"/>
        <end position="143"/>
    </location>
</feature>
<proteinExistence type="predicted"/>
<dbReference type="KEGG" id="mgel:G5B37_02845"/>
<feature type="transmembrane region" description="Helical" evidence="2">
    <location>
        <begin position="47"/>
        <end position="69"/>
    </location>
</feature>
<keyword evidence="2" id="KW-0812">Transmembrane</keyword>
<keyword evidence="2" id="KW-0472">Membrane</keyword>
<evidence type="ECO:0000256" key="1">
    <source>
        <dbReference type="SAM" id="Coils"/>
    </source>
</evidence>